<dbReference type="EMBL" id="ABDG02000022">
    <property type="protein sequence ID" value="EHK46415.1"/>
    <property type="molecule type" value="Genomic_DNA"/>
</dbReference>
<dbReference type="HOGENOM" id="CLU_980251_0_0_1"/>
<comment type="caution">
    <text evidence="1">The sequence shown here is derived from an EMBL/GenBank/DDBJ whole genome shotgun (WGS) entry which is preliminary data.</text>
</comment>
<reference evidence="1 2" key="1">
    <citation type="journal article" date="2011" name="Genome Biol.">
        <title>Comparative genome sequence analysis underscores mycoparasitism as the ancestral life style of Trichoderma.</title>
        <authorList>
            <person name="Kubicek C.P."/>
            <person name="Herrera-Estrella A."/>
            <person name="Seidl-Seiboth V."/>
            <person name="Martinez D.A."/>
            <person name="Druzhinina I.S."/>
            <person name="Thon M."/>
            <person name="Zeilinger S."/>
            <person name="Casas-Flores S."/>
            <person name="Horwitz B.A."/>
            <person name="Mukherjee P.K."/>
            <person name="Mukherjee M."/>
            <person name="Kredics L."/>
            <person name="Alcaraz L.D."/>
            <person name="Aerts A."/>
            <person name="Antal Z."/>
            <person name="Atanasova L."/>
            <person name="Cervantes-Badillo M.G."/>
            <person name="Challacombe J."/>
            <person name="Chertkov O."/>
            <person name="McCluskey K."/>
            <person name="Coulpier F."/>
            <person name="Deshpande N."/>
            <person name="von Doehren H."/>
            <person name="Ebbole D.J."/>
            <person name="Esquivel-Naranjo E.U."/>
            <person name="Fekete E."/>
            <person name="Flipphi M."/>
            <person name="Glaser F."/>
            <person name="Gomez-Rodriguez E.Y."/>
            <person name="Gruber S."/>
            <person name="Han C."/>
            <person name="Henrissat B."/>
            <person name="Hermosa R."/>
            <person name="Hernandez-Onate M."/>
            <person name="Karaffa L."/>
            <person name="Kosti I."/>
            <person name="Le Crom S."/>
            <person name="Lindquist E."/>
            <person name="Lucas S."/>
            <person name="Luebeck M."/>
            <person name="Luebeck P.S."/>
            <person name="Margeot A."/>
            <person name="Metz B."/>
            <person name="Misra M."/>
            <person name="Nevalainen H."/>
            <person name="Omann M."/>
            <person name="Packer N."/>
            <person name="Perrone G."/>
            <person name="Uresti-Rivera E.E."/>
            <person name="Salamov A."/>
            <person name="Schmoll M."/>
            <person name="Seiboth B."/>
            <person name="Shapiro H."/>
            <person name="Sukno S."/>
            <person name="Tamayo-Ramos J.A."/>
            <person name="Tisch D."/>
            <person name="Wiest A."/>
            <person name="Wilkinson H.H."/>
            <person name="Zhang M."/>
            <person name="Coutinho P.M."/>
            <person name="Kenerley C.M."/>
            <person name="Monte E."/>
            <person name="Baker S.E."/>
            <person name="Grigoriev I.V."/>
        </authorList>
    </citation>
    <scope>NUCLEOTIDE SEQUENCE [LARGE SCALE GENOMIC DNA]</scope>
    <source>
        <strain evidence="2">ATCC 20476 / IMI 206040</strain>
    </source>
</reference>
<keyword evidence="2" id="KW-1185">Reference proteome</keyword>
<dbReference type="Proteomes" id="UP000005426">
    <property type="component" value="Unassembled WGS sequence"/>
</dbReference>
<sequence>MGGKKVKRHSHHLTISPASCTHAPALYSAYCSKQLSTLVHFGKNLESSQCERDWKHRAEFLAAAAWHPISKAAKERAMAHKTHDTQHGLQARAYLLQIRSRASLVLLSLADSAVQTHHETLAWQPGSLSWNKPWGPGNAPREPLHKPGFSAARSLIGTAHDYVLFSSTTAMAQRSMRWTQAYQGAGMASISRLTRLRCDAVMPASPARCARCLMTGRGRSQECSAAIGQKGAVLRITAEAPGHHYRSGLPSNGEICGTPLLGLSNYYLNVLGFLGYYHGVKPLG</sequence>
<gene>
    <name evidence="1" type="ORF">TRIATDRAFT_273285</name>
</gene>
<proteinExistence type="predicted"/>
<evidence type="ECO:0000313" key="1">
    <source>
        <dbReference type="EMBL" id="EHK46415.1"/>
    </source>
</evidence>
<evidence type="ECO:0000313" key="2">
    <source>
        <dbReference type="Proteomes" id="UP000005426"/>
    </source>
</evidence>
<dbReference type="AlphaFoldDB" id="G9NSL8"/>
<accession>G9NSL8</accession>
<name>G9NSL8_HYPAI</name>
<protein>
    <submittedName>
        <fullName evidence="1">Uncharacterized protein</fullName>
    </submittedName>
</protein>
<organism evidence="1 2">
    <name type="scientific">Hypocrea atroviridis (strain ATCC 20476 / IMI 206040)</name>
    <name type="common">Trichoderma atroviride</name>
    <dbReference type="NCBI Taxonomy" id="452589"/>
    <lineage>
        <taxon>Eukaryota</taxon>
        <taxon>Fungi</taxon>
        <taxon>Dikarya</taxon>
        <taxon>Ascomycota</taxon>
        <taxon>Pezizomycotina</taxon>
        <taxon>Sordariomycetes</taxon>
        <taxon>Hypocreomycetidae</taxon>
        <taxon>Hypocreales</taxon>
        <taxon>Hypocreaceae</taxon>
        <taxon>Trichoderma</taxon>
    </lineage>
</organism>